<reference evidence="1 2" key="1">
    <citation type="submission" date="2020-07" db="EMBL/GenBank/DDBJ databases">
        <title>Sequencing the genomes of 1000 actinobacteria strains.</title>
        <authorList>
            <person name="Klenk H.-P."/>
        </authorList>
    </citation>
    <scope>NUCLEOTIDE SEQUENCE [LARGE SCALE GENOMIC DNA]</scope>
    <source>
        <strain evidence="1 2">DSM 27576</strain>
    </source>
</reference>
<protein>
    <submittedName>
        <fullName evidence="1">Uncharacterized protein</fullName>
    </submittedName>
</protein>
<dbReference type="EMBL" id="JACGWY010000002">
    <property type="protein sequence ID" value="MBA8815937.1"/>
    <property type="molecule type" value="Genomic_DNA"/>
</dbReference>
<dbReference type="RefSeq" id="WP_167049385.1">
    <property type="nucleotide sequence ID" value="NZ_JAAOZB010000002.1"/>
</dbReference>
<evidence type="ECO:0000313" key="2">
    <source>
        <dbReference type="Proteomes" id="UP000526083"/>
    </source>
</evidence>
<dbReference type="AlphaFoldDB" id="A0A7W3PLG7"/>
<name>A0A7W3PLG7_9MICO</name>
<proteinExistence type="predicted"/>
<accession>A0A7W3PLG7</accession>
<organism evidence="1 2">
    <name type="scientific">Microbacterium halimionae</name>
    <dbReference type="NCBI Taxonomy" id="1526413"/>
    <lineage>
        <taxon>Bacteria</taxon>
        <taxon>Bacillati</taxon>
        <taxon>Actinomycetota</taxon>
        <taxon>Actinomycetes</taxon>
        <taxon>Micrococcales</taxon>
        <taxon>Microbacteriaceae</taxon>
        <taxon>Microbacterium</taxon>
    </lineage>
</organism>
<dbReference type="Proteomes" id="UP000526083">
    <property type="component" value="Unassembled WGS sequence"/>
</dbReference>
<sequence length="89" mass="9935">MTALDAAPALDRLIPDVSFATSRLKCHPLPENMWRVTDGRDRIIGHLKAEETASGTQFVARRFHAATRNFRDVGAFWSAADAIECLRHS</sequence>
<keyword evidence="2" id="KW-1185">Reference proteome</keyword>
<comment type="caution">
    <text evidence="1">The sequence shown here is derived from an EMBL/GenBank/DDBJ whole genome shotgun (WGS) entry which is preliminary data.</text>
</comment>
<evidence type="ECO:0000313" key="1">
    <source>
        <dbReference type="EMBL" id="MBA8815937.1"/>
    </source>
</evidence>
<gene>
    <name evidence="1" type="ORF">FHX48_001010</name>
</gene>